<evidence type="ECO:0000256" key="1">
    <source>
        <dbReference type="SAM" id="MobiDB-lite"/>
    </source>
</evidence>
<gene>
    <name evidence="2" type="ORF">ES332_A12G011100v1</name>
</gene>
<reference evidence="2 3" key="1">
    <citation type="submission" date="2019-07" db="EMBL/GenBank/DDBJ databases">
        <title>WGS assembly of Gossypium tomentosum.</title>
        <authorList>
            <person name="Chen Z.J."/>
            <person name="Sreedasyam A."/>
            <person name="Ando A."/>
            <person name="Song Q."/>
            <person name="De L."/>
            <person name="Hulse-Kemp A."/>
            <person name="Ding M."/>
            <person name="Ye W."/>
            <person name="Kirkbride R."/>
            <person name="Jenkins J."/>
            <person name="Plott C."/>
            <person name="Lovell J."/>
            <person name="Lin Y.-M."/>
            <person name="Vaughn R."/>
            <person name="Liu B."/>
            <person name="Li W."/>
            <person name="Simpson S."/>
            <person name="Scheffler B."/>
            <person name="Saski C."/>
            <person name="Grover C."/>
            <person name="Hu G."/>
            <person name="Conover J."/>
            <person name="Carlson J."/>
            <person name="Shu S."/>
            <person name="Boston L."/>
            <person name="Williams M."/>
            <person name="Peterson D."/>
            <person name="Mcgee K."/>
            <person name="Jones D."/>
            <person name="Wendel J."/>
            <person name="Stelly D."/>
            <person name="Grimwood J."/>
            <person name="Schmutz J."/>
        </authorList>
    </citation>
    <scope>NUCLEOTIDE SEQUENCE [LARGE SCALE GENOMIC DNA]</scope>
    <source>
        <strain evidence="2">7179.01</strain>
    </source>
</reference>
<evidence type="ECO:0000313" key="3">
    <source>
        <dbReference type="Proteomes" id="UP000322667"/>
    </source>
</evidence>
<dbReference type="PANTHER" id="PTHR34427">
    <property type="entry name" value="DUF4283 DOMAIN PROTEIN"/>
    <property type="match status" value="1"/>
</dbReference>
<dbReference type="Proteomes" id="UP000322667">
    <property type="component" value="Chromosome A12"/>
</dbReference>
<dbReference type="InterPro" id="IPR036691">
    <property type="entry name" value="Endo/exonu/phosph_ase_sf"/>
</dbReference>
<dbReference type="Gene3D" id="3.60.10.10">
    <property type="entry name" value="Endonuclease/exonuclease/phosphatase"/>
    <property type="match status" value="1"/>
</dbReference>
<feature type="region of interest" description="Disordered" evidence="1">
    <location>
        <begin position="202"/>
        <end position="233"/>
    </location>
</feature>
<dbReference type="SUPFAM" id="SSF56219">
    <property type="entry name" value="DNase I-like"/>
    <property type="match status" value="1"/>
</dbReference>
<evidence type="ECO:0000313" key="2">
    <source>
        <dbReference type="EMBL" id="TYH93990.1"/>
    </source>
</evidence>
<proteinExistence type="predicted"/>
<sequence length="624" mass="71652">MVMTLARREILLGVQMIIVLKTRSFVEEELLWKLQSCVVGESATVCYLRSMADRLARFGLGEISVKRIQGRFFLLEVPDEEYMEVLKQNGWAYLKDYFITIEPWSEKRYVSERVTWIEVAGIPLHCWNYETFKRVAELWGKLISIGESWNRTNNFEKMDVLIFINKPHLIDELIILEVGNCKFRIRIQERRLLEWEGEKPLNVRDQSEEKEGESPEVESGIGSELENLQEERRNDKGGALNAISLEEGVIEKDGTRPSAEGIMSKEKFFGNKENVSVEGVDTSLVVDRAKEDGLNMGLFTHVVMNVDSGHHKSVDPVPGSIGENGQFLRSGNSPLEFVVGGNGLGSRSSEELEARFNIEEEFFQNSQNRREKKSLHKRIRSMREIQNGVLKEKIAKGKEITRCEESMVNLSLSDSDISNRRRVILREAKKTWEVGKMLGLSVRGDEEEVIDEIRKLEGQGLGSEVKREAVKRLCRLSRAFVYFIQETKLEVIIKDAVRKLWRDDNCEFRFVAAVGRSGGLLTMWDKNKFILFKDWSDDRVIAIEGKWVKEDLDVVLINVYAPNIVSEQCTLWGIVGGDFNVVRCRSERSNCLRSKKGSREFVNFINNCNLIDLPLLGKKFTCWV</sequence>
<accession>A0A5D2MR50</accession>
<dbReference type="EMBL" id="CM017621">
    <property type="protein sequence ID" value="TYH93990.1"/>
    <property type="molecule type" value="Genomic_DNA"/>
</dbReference>
<keyword evidence="3" id="KW-1185">Reference proteome</keyword>
<dbReference type="AlphaFoldDB" id="A0A5D2MR50"/>
<protein>
    <submittedName>
        <fullName evidence="2">Uncharacterized protein</fullName>
    </submittedName>
</protein>
<organism evidence="2 3">
    <name type="scientific">Gossypium tomentosum</name>
    <name type="common">Hawaiian cotton</name>
    <name type="synonym">Gossypium sandvicense</name>
    <dbReference type="NCBI Taxonomy" id="34277"/>
    <lineage>
        <taxon>Eukaryota</taxon>
        <taxon>Viridiplantae</taxon>
        <taxon>Streptophyta</taxon>
        <taxon>Embryophyta</taxon>
        <taxon>Tracheophyta</taxon>
        <taxon>Spermatophyta</taxon>
        <taxon>Magnoliopsida</taxon>
        <taxon>eudicotyledons</taxon>
        <taxon>Gunneridae</taxon>
        <taxon>Pentapetalae</taxon>
        <taxon>rosids</taxon>
        <taxon>malvids</taxon>
        <taxon>Malvales</taxon>
        <taxon>Malvaceae</taxon>
        <taxon>Malvoideae</taxon>
        <taxon>Gossypium</taxon>
    </lineage>
</organism>
<feature type="compositionally biased region" description="Basic and acidic residues" evidence="1">
    <location>
        <begin position="202"/>
        <end position="213"/>
    </location>
</feature>
<name>A0A5D2MR50_GOSTO</name>
<dbReference type="PANTHER" id="PTHR34427:SF5">
    <property type="entry name" value="DUF4283 DOMAIN-CONTAINING PROTEIN"/>
    <property type="match status" value="1"/>
</dbReference>